<dbReference type="SUPFAM" id="SSF49785">
    <property type="entry name" value="Galactose-binding domain-like"/>
    <property type="match status" value="1"/>
</dbReference>
<dbReference type="Pfam" id="PF13432">
    <property type="entry name" value="TPR_16"/>
    <property type="match status" value="1"/>
</dbReference>
<dbReference type="EMBL" id="BAAAEU010000004">
    <property type="protein sequence ID" value="GAA0708208.1"/>
    <property type="molecule type" value="Genomic_DNA"/>
</dbReference>
<reference evidence="1 2" key="1">
    <citation type="journal article" date="2019" name="Int. J. Syst. Evol. Microbiol.">
        <title>The Global Catalogue of Microorganisms (GCM) 10K type strain sequencing project: providing services to taxonomists for standard genome sequencing and annotation.</title>
        <authorList>
            <consortium name="The Broad Institute Genomics Platform"/>
            <consortium name="The Broad Institute Genome Sequencing Center for Infectious Disease"/>
            <person name="Wu L."/>
            <person name="Ma J."/>
        </authorList>
    </citation>
    <scope>NUCLEOTIDE SEQUENCE [LARGE SCALE GENOMIC DNA]</scope>
    <source>
        <strain evidence="1 2">JCM 15421</strain>
    </source>
</reference>
<proteinExistence type="predicted"/>
<dbReference type="Gene3D" id="1.25.40.10">
    <property type="entry name" value="Tetratricopeptide repeat domain"/>
    <property type="match status" value="1"/>
</dbReference>
<dbReference type="Proteomes" id="UP001501523">
    <property type="component" value="Unassembled WGS sequence"/>
</dbReference>
<organism evidence="1 2">
    <name type="scientific">Dokdonella soli</name>
    <dbReference type="NCBI Taxonomy" id="529810"/>
    <lineage>
        <taxon>Bacteria</taxon>
        <taxon>Pseudomonadati</taxon>
        <taxon>Pseudomonadota</taxon>
        <taxon>Gammaproteobacteria</taxon>
        <taxon>Lysobacterales</taxon>
        <taxon>Rhodanobacteraceae</taxon>
        <taxon>Dokdonella</taxon>
    </lineage>
</organism>
<evidence type="ECO:0000313" key="1">
    <source>
        <dbReference type="EMBL" id="GAA0708208.1"/>
    </source>
</evidence>
<protein>
    <recommendedName>
        <fullName evidence="3">Tetratricopeptide repeat protein</fullName>
    </recommendedName>
</protein>
<name>A0ABN1ID61_9GAMM</name>
<evidence type="ECO:0008006" key="3">
    <source>
        <dbReference type="Google" id="ProtNLM"/>
    </source>
</evidence>
<comment type="caution">
    <text evidence="1">The sequence shown here is derived from an EMBL/GenBank/DDBJ whole genome shotgun (WGS) entry which is preliminary data.</text>
</comment>
<dbReference type="InterPro" id="IPR011990">
    <property type="entry name" value="TPR-like_helical_dom_sf"/>
</dbReference>
<dbReference type="Gene3D" id="2.60.120.260">
    <property type="entry name" value="Galactose-binding domain-like"/>
    <property type="match status" value="1"/>
</dbReference>
<dbReference type="SUPFAM" id="SSF48452">
    <property type="entry name" value="TPR-like"/>
    <property type="match status" value="1"/>
</dbReference>
<dbReference type="InterPro" id="IPR008979">
    <property type="entry name" value="Galactose-bd-like_sf"/>
</dbReference>
<keyword evidence="2" id="KW-1185">Reference proteome</keyword>
<sequence length="358" mass="38570">MLALAQRELRDKHPQAAVTAARELLRHEPLEGRAFSVLATAAEEVGDITQARTLYEIAVLREPRDLHSRAWIIEALLRDGYYDEALAQINVLLRISPGQGSKLFPVLVKLADAPEFSQALTRILGSQPTWGDGVLSALLARGSVGAVDAVFGALQREGILSVEESGRWLDRLIKAGLWGEAYSRWAGGLALAPGEVLPVVYNGGFETEPTNIGFDWRISNSAGVTIGRVPAIGATGAFAAKVAFSGRRVPQVNFEQTLLLAPGTYLLHFRARAEALSSDRGLQWAIACQGERAPLAVSALLEGSFDWRQFDTPFVIPANNCPAQRLRLHNPGAAAAGKTVLGDIWIDDVAISATIVPR</sequence>
<evidence type="ECO:0000313" key="2">
    <source>
        <dbReference type="Proteomes" id="UP001501523"/>
    </source>
</evidence>
<accession>A0ABN1ID61</accession>
<gene>
    <name evidence="1" type="ORF">GCM10009105_07580</name>
</gene>